<keyword evidence="2" id="KW-1185">Reference proteome</keyword>
<dbReference type="Proteomes" id="UP001358586">
    <property type="component" value="Chromosome 10"/>
</dbReference>
<dbReference type="EMBL" id="JARKNE010000010">
    <property type="protein sequence ID" value="KAK5795259.1"/>
    <property type="molecule type" value="Genomic_DNA"/>
</dbReference>
<evidence type="ECO:0000313" key="1">
    <source>
        <dbReference type="EMBL" id="KAK5795259.1"/>
    </source>
</evidence>
<name>A0ABR0NM01_GOSAR</name>
<evidence type="ECO:0000313" key="2">
    <source>
        <dbReference type="Proteomes" id="UP001358586"/>
    </source>
</evidence>
<reference evidence="1 2" key="1">
    <citation type="submission" date="2023-03" db="EMBL/GenBank/DDBJ databases">
        <title>WGS of Gossypium arboreum.</title>
        <authorList>
            <person name="Yu D."/>
        </authorList>
    </citation>
    <scope>NUCLEOTIDE SEQUENCE [LARGE SCALE GENOMIC DNA]</scope>
    <source>
        <tissue evidence="1">Leaf</tissue>
    </source>
</reference>
<gene>
    <name evidence="1" type="ORF">PVK06_036517</name>
</gene>
<sequence length="86" mass="9858">MANWFLYVLNNYCTRSIATMLALHPIPERLKDLMLSLILYLFIIWDVNDGACENNEILMTSMSISNGETPVFSNRLSRVLNMISSI</sequence>
<protein>
    <submittedName>
        <fullName evidence="1">Uncharacterized protein</fullName>
    </submittedName>
</protein>
<comment type="caution">
    <text evidence="1">The sequence shown here is derived from an EMBL/GenBank/DDBJ whole genome shotgun (WGS) entry which is preliminary data.</text>
</comment>
<organism evidence="1 2">
    <name type="scientific">Gossypium arboreum</name>
    <name type="common">Tree cotton</name>
    <name type="synonym">Gossypium nanking</name>
    <dbReference type="NCBI Taxonomy" id="29729"/>
    <lineage>
        <taxon>Eukaryota</taxon>
        <taxon>Viridiplantae</taxon>
        <taxon>Streptophyta</taxon>
        <taxon>Embryophyta</taxon>
        <taxon>Tracheophyta</taxon>
        <taxon>Spermatophyta</taxon>
        <taxon>Magnoliopsida</taxon>
        <taxon>eudicotyledons</taxon>
        <taxon>Gunneridae</taxon>
        <taxon>Pentapetalae</taxon>
        <taxon>rosids</taxon>
        <taxon>malvids</taxon>
        <taxon>Malvales</taxon>
        <taxon>Malvaceae</taxon>
        <taxon>Malvoideae</taxon>
        <taxon>Gossypium</taxon>
    </lineage>
</organism>
<proteinExistence type="predicted"/>
<accession>A0ABR0NM01</accession>